<evidence type="ECO:0000259" key="6">
    <source>
        <dbReference type="Pfam" id="PF14464"/>
    </source>
</evidence>
<dbReference type="EMBL" id="REFW01000005">
    <property type="protein sequence ID" value="RMB57824.1"/>
    <property type="molecule type" value="Genomic_DNA"/>
</dbReference>
<evidence type="ECO:0000256" key="1">
    <source>
        <dbReference type="ARBA" id="ARBA00022670"/>
    </source>
</evidence>
<evidence type="ECO:0000313" key="7">
    <source>
        <dbReference type="EMBL" id="RMB57824.1"/>
    </source>
</evidence>
<comment type="caution">
    <text evidence="7">The sequence shown here is derived from an EMBL/GenBank/DDBJ whole genome shotgun (WGS) entry which is preliminary data.</text>
</comment>
<keyword evidence="5" id="KW-0482">Metalloprotease</keyword>
<gene>
    <name evidence="7" type="ORF">EAX62_15315</name>
</gene>
<organism evidence="7 8">
    <name type="scientific">Tessaracoccus antarcticus</name>
    <dbReference type="NCBI Taxonomy" id="2479848"/>
    <lineage>
        <taxon>Bacteria</taxon>
        <taxon>Bacillati</taxon>
        <taxon>Actinomycetota</taxon>
        <taxon>Actinomycetes</taxon>
        <taxon>Propionibacteriales</taxon>
        <taxon>Propionibacteriaceae</taxon>
        <taxon>Tessaracoccus</taxon>
    </lineage>
</organism>
<dbReference type="OrthoDB" id="3375485at2"/>
<proteinExistence type="predicted"/>
<dbReference type="GO" id="GO:0006508">
    <property type="term" value="P:proteolysis"/>
    <property type="evidence" value="ECO:0007669"/>
    <property type="project" value="UniProtKB-KW"/>
</dbReference>
<evidence type="ECO:0000256" key="5">
    <source>
        <dbReference type="ARBA" id="ARBA00023049"/>
    </source>
</evidence>
<keyword evidence="4" id="KW-0862">Zinc</keyword>
<keyword evidence="1" id="KW-0645">Protease</keyword>
<dbReference type="GO" id="GO:0008237">
    <property type="term" value="F:metallopeptidase activity"/>
    <property type="evidence" value="ECO:0007669"/>
    <property type="project" value="UniProtKB-KW"/>
</dbReference>
<reference evidence="7 8" key="1">
    <citation type="submission" date="2018-10" db="EMBL/GenBank/DDBJ databases">
        <title>Tessaracoccus antarcticuss sp. nov., isolated from sediment.</title>
        <authorList>
            <person name="Zhou L.Y."/>
            <person name="Du Z.J."/>
        </authorList>
    </citation>
    <scope>NUCLEOTIDE SEQUENCE [LARGE SCALE GENOMIC DNA]</scope>
    <source>
        <strain evidence="7 8">JDX10</strain>
    </source>
</reference>
<keyword evidence="2" id="KW-0479">Metal-binding</keyword>
<sequence>MSDTGSGSSAAAFVTISPQARDALTVAARASSEREHGGILIGYRDTHGITIDDIIEVTDTTATRTRYLRRENPARRALTAYLDRPGLEPTLGYVGEWHTHPAPAPPSSTDHHAMRTMVRRNRQPVALVVAALQSDRRNVHLYALISNPERIHSRVFGQFDPAEIKMTGSRPSS</sequence>
<keyword evidence="8" id="KW-1185">Reference proteome</keyword>
<dbReference type="Proteomes" id="UP000275256">
    <property type="component" value="Unassembled WGS sequence"/>
</dbReference>
<evidence type="ECO:0000313" key="8">
    <source>
        <dbReference type="Proteomes" id="UP000275256"/>
    </source>
</evidence>
<accession>A0A3M0FYV9</accession>
<dbReference type="RefSeq" id="WP_121902603.1">
    <property type="nucleotide sequence ID" value="NZ_REFW01000005.1"/>
</dbReference>
<dbReference type="Pfam" id="PF14464">
    <property type="entry name" value="Prok-JAB"/>
    <property type="match status" value="1"/>
</dbReference>
<dbReference type="Gene3D" id="3.40.140.10">
    <property type="entry name" value="Cytidine Deaminase, domain 2"/>
    <property type="match status" value="1"/>
</dbReference>
<protein>
    <recommendedName>
        <fullName evidence="6">JAB domain-containing protein</fullName>
    </recommendedName>
</protein>
<evidence type="ECO:0000256" key="2">
    <source>
        <dbReference type="ARBA" id="ARBA00022723"/>
    </source>
</evidence>
<keyword evidence="3" id="KW-0378">Hydrolase</keyword>
<dbReference type="SUPFAM" id="SSF102712">
    <property type="entry name" value="JAB1/MPN domain"/>
    <property type="match status" value="1"/>
</dbReference>
<name>A0A3M0FYV9_9ACTN</name>
<evidence type="ECO:0000256" key="3">
    <source>
        <dbReference type="ARBA" id="ARBA00022801"/>
    </source>
</evidence>
<dbReference type="InterPro" id="IPR028090">
    <property type="entry name" value="JAB_dom_prok"/>
</dbReference>
<feature type="domain" description="JAB" evidence="6">
    <location>
        <begin position="19"/>
        <end position="132"/>
    </location>
</feature>
<dbReference type="GO" id="GO:0046872">
    <property type="term" value="F:metal ion binding"/>
    <property type="evidence" value="ECO:0007669"/>
    <property type="project" value="UniProtKB-KW"/>
</dbReference>
<evidence type="ECO:0000256" key="4">
    <source>
        <dbReference type="ARBA" id="ARBA00022833"/>
    </source>
</evidence>
<dbReference type="AlphaFoldDB" id="A0A3M0FYV9"/>